<feature type="signal peptide" evidence="1">
    <location>
        <begin position="1"/>
        <end position="28"/>
    </location>
</feature>
<sequence>MSLKQYLLSNRSPLRTLVPLCLALLLMAAAGSQSPVLRYREQTGDDQFIFTWQINRDVDGITVMQQQGDEMYSSRNTAGGATQSWHYVKPPATDVRVERDGNRLRFTGRFAGETIDRIQTIDGRPWMQPLSFSLQRLVGEEPQVARFWTIRPDTLDVLAMQAETAGSEPVAIDSGGTRRASKVVIRPEGLLSAFWQAEYWFRDGDNMFLQYRGTHEPPGTAETRICLITP</sequence>
<dbReference type="KEGG" id="dpr:Despr_1217"/>
<evidence type="ECO:0000313" key="2">
    <source>
        <dbReference type="EMBL" id="ADW17383.1"/>
    </source>
</evidence>
<evidence type="ECO:0000313" key="3">
    <source>
        <dbReference type="Proteomes" id="UP000006365"/>
    </source>
</evidence>
<name>A0A7U3YL44_DESPD</name>
<keyword evidence="1" id="KW-0732">Signal</keyword>
<feature type="chain" id="PRO_5031338840" description="DUF3108 domain-containing protein" evidence="1">
    <location>
        <begin position="29"/>
        <end position="230"/>
    </location>
</feature>
<keyword evidence="3" id="KW-1185">Reference proteome</keyword>
<proteinExistence type="predicted"/>
<protein>
    <recommendedName>
        <fullName evidence="4">DUF3108 domain-containing protein</fullName>
    </recommendedName>
</protein>
<evidence type="ECO:0000256" key="1">
    <source>
        <dbReference type="SAM" id="SignalP"/>
    </source>
</evidence>
<reference evidence="2 3" key="1">
    <citation type="journal article" date="2011" name="Stand. Genomic Sci.">
        <title>Complete genome sequence of Desulfobulbus propionicus type strain (1pr3).</title>
        <authorList>
            <person name="Pagani I."/>
            <person name="Lapidus A."/>
            <person name="Nolan M."/>
            <person name="Lucas S."/>
            <person name="Hammon N."/>
            <person name="Deshpande S."/>
            <person name="Cheng J.F."/>
            <person name="Chertkov O."/>
            <person name="Davenport K."/>
            <person name="Tapia R."/>
            <person name="Han C."/>
            <person name="Goodwin L."/>
            <person name="Pitluck S."/>
            <person name="Liolios K."/>
            <person name="Mavromatis K."/>
            <person name="Ivanova N."/>
            <person name="Mikhailova N."/>
            <person name="Pati A."/>
            <person name="Chen A."/>
            <person name="Palaniappan K."/>
            <person name="Land M."/>
            <person name="Hauser L."/>
            <person name="Chang Y.J."/>
            <person name="Jeffries C.D."/>
            <person name="Detter J.C."/>
            <person name="Brambilla E."/>
            <person name="Kannan K.P."/>
            <person name="Djao O.D."/>
            <person name="Rohde M."/>
            <person name="Pukall R."/>
            <person name="Spring S."/>
            <person name="Goker M."/>
            <person name="Sikorski J."/>
            <person name="Woyke T."/>
            <person name="Bristow J."/>
            <person name="Eisen J.A."/>
            <person name="Markowitz V."/>
            <person name="Hugenholtz P."/>
            <person name="Kyrpides N.C."/>
            <person name="Klenk H.P."/>
        </authorList>
    </citation>
    <scope>NUCLEOTIDE SEQUENCE [LARGE SCALE GENOMIC DNA]</scope>
    <source>
        <strain evidence="3">ATCC 33891 / DSM 2032 / 1pr3</strain>
    </source>
</reference>
<gene>
    <name evidence="2" type="ordered locus">Despr_1217</name>
</gene>
<dbReference type="Proteomes" id="UP000006365">
    <property type="component" value="Chromosome"/>
</dbReference>
<dbReference type="EMBL" id="CP002364">
    <property type="protein sequence ID" value="ADW17383.1"/>
    <property type="molecule type" value="Genomic_DNA"/>
</dbReference>
<accession>A0A7U3YL44</accession>
<organism evidence="2 3">
    <name type="scientific">Desulfobulbus propionicus (strain ATCC 33891 / DSM 2032 / VKM B-1956 / 1pr3)</name>
    <dbReference type="NCBI Taxonomy" id="577650"/>
    <lineage>
        <taxon>Bacteria</taxon>
        <taxon>Pseudomonadati</taxon>
        <taxon>Thermodesulfobacteriota</taxon>
        <taxon>Desulfobulbia</taxon>
        <taxon>Desulfobulbales</taxon>
        <taxon>Desulfobulbaceae</taxon>
        <taxon>Desulfobulbus</taxon>
    </lineage>
</organism>
<evidence type="ECO:0008006" key="4">
    <source>
        <dbReference type="Google" id="ProtNLM"/>
    </source>
</evidence>
<dbReference type="RefSeq" id="WP_015723925.1">
    <property type="nucleotide sequence ID" value="NC_014972.1"/>
</dbReference>
<dbReference type="AlphaFoldDB" id="A0A7U3YL44"/>